<organism evidence="1">
    <name type="scientific">Rheinheimera sp. BAL341</name>
    <dbReference type="NCBI Taxonomy" id="1708203"/>
    <lineage>
        <taxon>Bacteria</taxon>
        <taxon>Pseudomonadati</taxon>
        <taxon>Pseudomonadota</taxon>
        <taxon>Gammaproteobacteria</taxon>
        <taxon>Chromatiales</taxon>
        <taxon>Chromatiaceae</taxon>
        <taxon>Rheinheimera</taxon>
    </lineage>
</organism>
<dbReference type="EMBL" id="CAAJGR010000031">
    <property type="protein sequence ID" value="VHO06352.1"/>
    <property type="molecule type" value="Genomic_DNA"/>
</dbReference>
<evidence type="ECO:0000313" key="1">
    <source>
        <dbReference type="EMBL" id="VHO06352.1"/>
    </source>
</evidence>
<protein>
    <submittedName>
        <fullName evidence="1">Uncharacterized protein</fullName>
    </submittedName>
</protein>
<dbReference type="AlphaFoldDB" id="A0A486XUM4"/>
<accession>A0A486XUM4</accession>
<gene>
    <name evidence="1" type="ORF">BAL341_3376</name>
</gene>
<reference evidence="1" key="1">
    <citation type="submission" date="2019-04" db="EMBL/GenBank/DDBJ databases">
        <authorList>
            <person name="Brambilla D."/>
        </authorList>
    </citation>
    <scope>NUCLEOTIDE SEQUENCE</scope>
    <source>
        <strain evidence="1">BAL1</strain>
    </source>
</reference>
<proteinExistence type="predicted"/>
<sequence length="257" mass="27197">MAGVDVEGNISSAIRNREIAAVQTEQNIQNFADGALIASYFIPGVALARLGVTAVKFGANQLMQQTVKSTIVGATATVAGVETIKGGLGIIANTTNGLLTGIDPYEGTYDAIAETTGTFNKIVNAGGDGRIGASFELRFGSAKIGELKALTGTDFDFAISGKLSALEQKLPNGQAFNQSVRFDFNDSFVPTFNLIHEHDFNNLGIKTPIFETKSVLRQNLSDGVSLPRVGVNTKLQFTPVNILGFSFTPAIVAEGRY</sequence>
<name>A0A486XUM4_9GAMM</name>